<name>A0AAN7U1Z6_9MYCE</name>
<dbReference type="EMBL" id="JAVFKY010000003">
    <property type="protein sequence ID" value="KAK5579908.1"/>
    <property type="molecule type" value="Genomic_DNA"/>
</dbReference>
<proteinExistence type="inferred from homology"/>
<feature type="signal peptide" evidence="3">
    <location>
        <begin position="1"/>
        <end position="19"/>
    </location>
</feature>
<organism evidence="4 5">
    <name type="scientific">Dictyostelium firmibasis</name>
    <dbReference type="NCBI Taxonomy" id="79012"/>
    <lineage>
        <taxon>Eukaryota</taxon>
        <taxon>Amoebozoa</taxon>
        <taxon>Evosea</taxon>
        <taxon>Eumycetozoa</taxon>
        <taxon>Dictyostelia</taxon>
        <taxon>Dictyosteliales</taxon>
        <taxon>Dictyosteliaceae</taxon>
        <taxon>Dictyostelium</taxon>
    </lineage>
</organism>
<protein>
    <submittedName>
        <fullName evidence="4">Uncharacterized protein</fullName>
    </submittedName>
</protein>
<feature type="chain" id="PRO_5042985925" evidence="3">
    <location>
        <begin position="20"/>
        <end position="748"/>
    </location>
</feature>
<evidence type="ECO:0000256" key="3">
    <source>
        <dbReference type="SAM" id="SignalP"/>
    </source>
</evidence>
<comment type="caution">
    <text evidence="4">The sequence shown here is derived from an EMBL/GenBank/DDBJ whole genome shotgun (WGS) entry which is preliminary data.</text>
</comment>
<dbReference type="PANTHER" id="PTHR10858:SF22">
    <property type="entry name" value="DEOXYRIBONUCLEASE II-RELATED"/>
    <property type="match status" value="1"/>
</dbReference>
<keyword evidence="5" id="KW-1185">Reference proteome</keyword>
<keyword evidence="2" id="KW-0378">Hydrolase</keyword>
<dbReference type="AlphaFoldDB" id="A0AAN7U1Z6"/>
<dbReference type="Proteomes" id="UP001344447">
    <property type="component" value="Unassembled WGS sequence"/>
</dbReference>
<accession>A0AAN7U1Z6</accession>
<reference evidence="4 5" key="1">
    <citation type="submission" date="2023-11" db="EMBL/GenBank/DDBJ databases">
        <title>Dfirmibasis_genome.</title>
        <authorList>
            <person name="Edelbroek B."/>
            <person name="Kjellin J."/>
            <person name="Jerlstrom-Hultqvist J."/>
            <person name="Soderbom F."/>
        </authorList>
    </citation>
    <scope>NUCLEOTIDE SEQUENCE [LARGE SCALE GENOMIC DNA]</scope>
    <source>
        <strain evidence="4 5">TNS-C-14</strain>
    </source>
</reference>
<dbReference type="PANTHER" id="PTHR10858">
    <property type="entry name" value="DEOXYRIBONUCLEASE II"/>
    <property type="match status" value="1"/>
</dbReference>
<gene>
    <name evidence="4" type="ORF">RB653_009597</name>
</gene>
<evidence type="ECO:0000256" key="1">
    <source>
        <dbReference type="ARBA" id="ARBA00007527"/>
    </source>
</evidence>
<evidence type="ECO:0000313" key="4">
    <source>
        <dbReference type="EMBL" id="KAK5579908.1"/>
    </source>
</evidence>
<dbReference type="InterPro" id="IPR004947">
    <property type="entry name" value="DNase_II"/>
</dbReference>
<sequence length="748" mass="85149">MKIIIIVFLLFNLINLIKTLDPPRCLYGTIYKLFDLKLEPTMVGNVDWWIYEHFYGGGAVYTDSNLKTKEKKILEFDSYNMRESKKNSPIIDTFNQIVNDKFSSFAYNDGYVHNTASNDPKGSAHEKGFFIWNEAGGIHVIHSIPETPQKNDHFFLDSSKDLYLQHSICLTLKPEELDIIPKFLIYTNPKISLINTLMLSKSTSLSKIKKDSIENINTVDKTLTLIPNIATIKKFTDMDKIIEDNIFATSKLPKVIKIFQWAQLAGHISGNYNFTSDSLYDSMHYYKMKSHWLGDYFVQTSIASINSKVDGEKTSFVTNNMNSIEILWQYIGKQYNSISTFSNWISQTMTSSKGFPQIGNTYSITLKLNYPHISKPNERSASKDHSKLMYGISDDKSLKIMCLGGLNWQLVQDSRGGGAFCSKEIGYLVDYLKRHVSWTRMGISKLPATSPLSAKRGVPHSTVGTLVDFSWIKDQLAKEGLTEPMAFEILVPNSPHPFSKRAVIPSVFQFKTSLAQILIEKSSSVPLSYKTEEISIDIFPSVETFVNLCKDANCSFESTIKSNIVTNLKLSVVIPDIAKTEMYLEKDPKKDVNLKITVTPITKSYYFSSQIAKQALKKYGLNLKYEKVFLQETTKSDKDFTFKFPLTPNTLCPNKTLDTGKISFEFHPFCIDQLAFCLHRQFQMDIDKDLNLDTLPTQTNLYNKITNLLKNLIPTIPNNINRCIPEIPVLPNIIDSKMEDNSKMDIET</sequence>
<evidence type="ECO:0000313" key="5">
    <source>
        <dbReference type="Proteomes" id="UP001344447"/>
    </source>
</evidence>
<evidence type="ECO:0000256" key="2">
    <source>
        <dbReference type="ARBA" id="ARBA00022801"/>
    </source>
</evidence>
<dbReference type="Pfam" id="PF03265">
    <property type="entry name" value="DNase_II"/>
    <property type="match status" value="1"/>
</dbReference>
<dbReference type="GO" id="GO:0004531">
    <property type="term" value="F:deoxyribonuclease II activity"/>
    <property type="evidence" value="ECO:0007669"/>
    <property type="project" value="InterPro"/>
</dbReference>
<comment type="similarity">
    <text evidence="1">Belongs to the DNase II family.</text>
</comment>
<keyword evidence="3" id="KW-0732">Signal</keyword>